<reference evidence="8" key="2">
    <citation type="submission" date="2025-08" db="UniProtKB">
        <authorList>
            <consortium name="Ensembl"/>
        </authorList>
    </citation>
    <scope>IDENTIFICATION</scope>
</reference>
<dbReference type="OMA" id="SETYWMA"/>
<feature type="transmembrane region" description="Helical" evidence="6">
    <location>
        <begin position="331"/>
        <end position="358"/>
    </location>
</feature>
<evidence type="ECO:0000256" key="3">
    <source>
        <dbReference type="ARBA" id="ARBA00022692"/>
    </source>
</evidence>
<dbReference type="eggNOG" id="ENOG502QSH6">
    <property type="taxonomic scope" value="Eukaryota"/>
</dbReference>
<protein>
    <recommendedName>
        <fullName evidence="6">XK-related protein</fullName>
    </recommendedName>
</protein>
<evidence type="ECO:0000256" key="7">
    <source>
        <dbReference type="SAM" id="MobiDB-lite"/>
    </source>
</evidence>
<evidence type="ECO:0000313" key="9">
    <source>
        <dbReference type="Proteomes" id="UP000002280"/>
    </source>
</evidence>
<feature type="transmembrane region" description="Helical" evidence="6">
    <location>
        <begin position="458"/>
        <end position="481"/>
    </location>
</feature>
<evidence type="ECO:0000313" key="8">
    <source>
        <dbReference type="Ensembl" id="ENSMODP00000014724.3"/>
    </source>
</evidence>
<evidence type="ECO:0000256" key="2">
    <source>
        <dbReference type="ARBA" id="ARBA00008789"/>
    </source>
</evidence>
<dbReference type="InParanoid" id="F7CWH2"/>
<keyword evidence="3 6" id="KW-0812">Transmembrane</keyword>
<dbReference type="AlphaFoldDB" id="F7CWH2"/>
<keyword evidence="4 6" id="KW-1133">Transmembrane helix</keyword>
<reference evidence="8 9" key="1">
    <citation type="journal article" date="2007" name="Nature">
        <title>Genome of the marsupial Monodelphis domestica reveals innovation in non-coding sequences.</title>
        <authorList>
            <person name="Mikkelsen T.S."/>
            <person name="Wakefield M.J."/>
            <person name="Aken B."/>
            <person name="Amemiya C.T."/>
            <person name="Chang J.L."/>
            <person name="Duke S."/>
            <person name="Garber M."/>
            <person name="Gentles A.J."/>
            <person name="Goodstadt L."/>
            <person name="Heger A."/>
            <person name="Jurka J."/>
            <person name="Kamal M."/>
            <person name="Mauceli E."/>
            <person name="Searle S.M."/>
            <person name="Sharpe T."/>
            <person name="Baker M.L."/>
            <person name="Batzer M.A."/>
            <person name="Benos P.V."/>
            <person name="Belov K."/>
            <person name="Clamp M."/>
            <person name="Cook A."/>
            <person name="Cuff J."/>
            <person name="Das R."/>
            <person name="Davidow L."/>
            <person name="Deakin J.E."/>
            <person name="Fazzari M.J."/>
            <person name="Glass J.L."/>
            <person name="Grabherr M."/>
            <person name="Greally J.M."/>
            <person name="Gu W."/>
            <person name="Hore T.A."/>
            <person name="Huttley G.A."/>
            <person name="Kleber M."/>
            <person name="Jirtle R.L."/>
            <person name="Koina E."/>
            <person name="Lee J.T."/>
            <person name="Mahony S."/>
            <person name="Marra M.A."/>
            <person name="Miller R.D."/>
            <person name="Nicholls R.D."/>
            <person name="Oda M."/>
            <person name="Papenfuss A.T."/>
            <person name="Parra Z.E."/>
            <person name="Pollock D.D."/>
            <person name="Ray D.A."/>
            <person name="Schein J.E."/>
            <person name="Speed T.P."/>
            <person name="Thompson K."/>
            <person name="VandeBerg J.L."/>
            <person name="Wade C.M."/>
            <person name="Walker J.A."/>
            <person name="Waters P.D."/>
            <person name="Webber C."/>
            <person name="Weidman J.R."/>
            <person name="Xie X."/>
            <person name="Zody M.C."/>
            <person name="Baldwin J."/>
            <person name="Abdouelleil A."/>
            <person name="Abdulkadir J."/>
            <person name="Abebe A."/>
            <person name="Abera B."/>
            <person name="Abreu J."/>
            <person name="Acer S.C."/>
            <person name="Aftuck L."/>
            <person name="Alexander A."/>
            <person name="An P."/>
            <person name="Anderson E."/>
            <person name="Anderson S."/>
            <person name="Arachi H."/>
            <person name="Azer M."/>
            <person name="Bachantsang P."/>
            <person name="Barry A."/>
            <person name="Bayul T."/>
            <person name="Berlin A."/>
            <person name="Bessette D."/>
            <person name="Bloom T."/>
            <person name="Bloom T."/>
            <person name="Boguslavskiy L."/>
            <person name="Bonnet C."/>
            <person name="Boukhgalter B."/>
            <person name="Bourzgui I."/>
            <person name="Brown A."/>
            <person name="Cahill P."/>
            <person name="Channer S."/>
            <person name="Cheshatsang Y."/>
            <person name="Chuda L."/>
            <person name="Citroen M."/>
            <person name="Collymore A."/>
            <person name="Cooke P."/>
            <person name="Costello M."/>
            <person name="D'Aco K."/>
            <person name="Daza R."/>
            <person name="De Haan G."/>
            <person name="DeGray S."/>
            <person name="DeMaso C."/>
            <person name="Dhargay N."/>
            <person name="Dooley K."/>
            <person name="Dooley E."/>
            <person name="Doricent M."/>
            <person name="Dorje P."/>
            <person name="Dorjee K."/>
            <person name="Dupes A."/>
            <person name="Elong R."/>
            <person name="Falk J."/>
            <person name="Farina A."/>
            <person name="Faro S."/>
            <person name="Ferguson D."/>
            <person name="Fisher S."/>
            <person name="Foley C.D."/>
            <person name="Franke A."/>
            <person name="Friedrich D."/>
            <person name="Gadbois L."/>
            <person name="Gearin G."/>
            <person name="Gearin C.R."/>
            <person name="Giannoukos G."/>
            <person name="Goode T."/>
            <person name="Graham J."/>
            <person name="Grandbois E."/>
            <person name="Grewal S."/>
            <person name="Gyaltsen K."/>
            <person name="Hafez N."/>
            <person name="Hagos B."/>
            <person name="Hall J."/>
            <person name="Henson C."/>
            <person name="Hollinger A."/>
            <person name="Honan T."/>
            <person name="Huard M.D."/>
            <person name="Hughes L."/>
            <person name="Hurhula B."/>
            <person name="Husby M.E."/>
            <person name="Kamat A."/>
            <person name="Kanga B."/>
            <person name="Kashin S."/>
            <person name="Khazanovich D."/>
            <person name="Kisner P."/>
            <person name="Lance K."/>
            <person name="Lara M."/>
            <person name="Lee W."/>
            <person name="Lennon N."/>
            <person name="Letendre F."/>
            <person name="LeVine R."/>
            <person name="Lipovsky A."/>
            <person name="Liu X."/>
            <person name="Liu J."/>
            <person name="Liu S."/>
            <person name="Lokyitsang T."/>
            <person name="Lokyitsang Y."/>
            <person name="Lubonja R."/>
            <person name="Lui A."/>
            <person name="MacDonald P."/>
            <person name="Magnisalis V."/>
            <person name="Maru K."/>
            <person name="Matthews C."/>
            <person name="McCusker W."/>
            <person name="McDonough S."/>
            <person name="Mehta T."/>
            <person name="Meldrim J."/>
            <person name="Meneus L."/>
            <person name="Mihai O."/>
            <person name="Mihalev A."/>
            <person name="Mihova T."/>
            <person name="Mittelman R."/>
            <person name="Mlenga V."/>
            <person name="Montmayeur A."/>
            <person name="Mulrain L."/>
            <person name="Navidi A."/>
            <person name="Naylor J."/>
            <person name="Negash T."/>
            <person name="Nguyen T."/>
            <person name="Nguyen N."/>
            <person name="Nicol R."/>
            <person name="Norbu C."/>
            <person name="Norbu N."/>
            <person name="Novod N."/>
            <person name="O'Neill B."/>
            <person name="Osman S."/>
            <person name="Markiewicz E."/>
            <person name="Oyono O.L."/>
            <person name="Patti C."/>
            <person name="Phunkhang P."/>
            <person name="Pierre F."/>
            <person name="Priest M."/>
            <person name="Raghuraman S."/>
            <person name="Rege F."/>
            <person name="Reyes R."/>
            <person name="Rise C."/>
            <person name="Rogov P."/>
            <person name="Ross K."/>
            <person name="Ryan E."/>
            <person name="Settipalli S."/>
            <person name="Shea T."/>
            <person name="Sherpa N."/>
            <person name="Shi L."/>
            <person name="Shih D."/>
            <person name="Sparrow T."/>
            <person name="Spaulding J."/>
            <person name="Stalker J."/>
            <person name="Stange-Thomann N."/>
            <person name="Stavropoulos S."/>
            <person name="Stone C."/>
            <person name="Strader C."/>
            <person name="Tesfaye S."/>
            <person name="Thomson T."/>
            <person name="Thoulutsang Y."/>
            <person name="Thoulutsang D."/>
            <person name="Topham K."/>
            <person name="Topping I."/>
            <person name="Tsamla T."/>
            <person name="Vassiliev H."/>
            <person name="Vo A."/>
            <person name="Wangchuk T."/>
            <person name="Wangdi T."/>
            <person name="Weiand M."/>
            <person name="Wilkinson J."/>
            <person name="Wilson A."/>
            <person name="Yadav S."/>
            <person name="Young G."/>
            <person name="Yu Q."/>
            <person name="Zembek L."/>
            <person name="Zhong D."/>
            <person name="Zimmer A."/>
            <person name="Zwirko Z."/>
            <person name="Jaffe D.B."/>
            <person name="Alvarez P."/>
            <person name="Brockman W."/>
            <person name="Butler J."/>
            <person name="Chin C."/>
            <person name="Gnerre S."/>
            <person name="MacCallum I."/>
            <person name="Graves J.A."/>
            <person name="Ponting C.P."/>
            <person name="Breen M."/>
            <person name="Samollow P.B."/>
            <person name="Lander E.S."/>
            <person name="Lindblad-Toh K."/>
        </authorList>
    </citation>
    <scope>NUCLEOTIDE SEQUENCE [LARGE SCALE GENOMIC DNA]</scope>
</reference>
<feature type="region of interest" description="Disordered" evidence="7">
    <location>
        <begin position="71"/>
        <end position="99"/>
    </location>
</feature>
<dbReference type="FunCoup" id="F7CWH2">
    <property type="interactions" value="29"/>
</dbReference>
<feature type="transmembrane region" description="Helical" evidence="6">
    <location>
        <begin position="278"/>
        <end position="300"/>
    </location>
</feature>
<dbReference type="HOGENOM" id="CLU_037429_1_0_1"/>
<proteinExistence type="inferred from homology"/>
<keyword evidence="9" id="KW-1185">Reference proteome</keyword>
<sequence length="525" mass="61172">MDYSSKENRKSLFQLINILESSSRIKNASSSASVRKALGSVRVTEEQSRVPRSFGMDTIFESIEEANLYDPIEQEKKQEQVPEPEPEPKSKPETKPKSVIQGTKTRCTFPYSILFSTFLYCGEASSALYIASIYHTSNQNNWMVYTMVFFLIASIMDQLTLIFVHRDLTKDKPLLLLMHLILLGPVVRCLEAMFKYYEMRQNSEEDEPYVSLIRKRMFINDQEVLLEWEMSHSQRVLSMHRNAYKRMSQIQAFLGSVPQLTYQLYVTSISTEMPIERVVLMAFALISVTYGATLCNMLAIQIKYDDYKFHLHICDIICVTIWRSLEITSRLLILVLFVATLKSRALPFLIINYVIILFEPWVRFWRSGAQMPNNIEKNFSYVGTLVVLASITILYSAISFSCWPAMQLRLDDRELVEKSQNWNHMAVHYFVRLVENIIMVLVFRSLGTKILLDYCHTFIALQLILAYVISIVFMLLFYQYLHPLRSLFPRNVIDYLHCVCCPWASRVRSENLESTFETQLRQSIV</sequence>
<dbReference type="PANTHER" id="PTHR14297">
    <property type="entry name" value="MEMBRANE TRANSPORT PROTEIN XK FAMILY MEMBER"/>
    <property type="match status" value="1"/>
</dbReference>
<gene>
    <name evidence="8" type="primary">XKRX</name>
</gene>
<dbReference type="Bgee" id="ENSMODG00000011758">
    <property type="expression patterns" value="Expressed in lung and 11 other cell types or tissues"/>
</dbReference>
<dbReference type="Pfam" id="PF09815">
    <property type="entry name" value="XK-related"/>
    <property type="match status" value="1"/>
</dbReference>
<evidence type="ECO:0000256" key="5">
    <source>
        <dbReference type="ARBA" id="ARBA00023136"/>
    </source>
</evidence>
<feature type="transmembrane region" description="Helical" evidence="6">
    <location>
        <begin position="142"/>
        <end position="164"/>
    </location>
</feature>
<dbReference type="Ensembl" id="ENSMODT00000014996.4">
    <property type="protein sequence ID" value="ENSMODP00000014724.3"/>
    <property type="gene ID" value="ENSMODG00000011758.4"/>
</dbReference>
<name>F7CWH2_MONDO</name>
<comment type="subcellular location">
    <subcellularLocation>
        <location evidence="1 6">Membrane</location>
        <topology evidence="1 6">Multi-pass membrane protein</topology>
    </subcellularLocation>
</comment>
<dbReference type="GO" id="GO:0005886">
    <property type="term" value="C:plasma membrane"/>
    <property type="evidence" value="ECO:0007669"/>
    <property type="project" value="UniProtKB-ARBA"/>
</dbReference>
<feature type="compositionally biased region" description="Basic and acidic residues" evidence="7">
    <location>
        <begin position="73"/>
        <end position="96"/>
    </location>
</feature>
<keyword evidence="5 6" id="KW-0472">Membrane</keyword>
<dbReference type="GeneTree" id="ENSGT00390000003231"/>
<comment type="similarity">
    <text evidence="2 6">Belongs to the XK family.</text>
</comment>
<dbReference type="KEGG" id="mdo:100023140"/>
<dbReference type="InterPro" id="IPR018629">
    <property type="entry name" value="XK-rel"/>
</dbReference>
<feature type="transmembrane region" description="Helical" evidence="6">
    <location>
        <begin position="111"/>
        <end position="130"/>
    </location>
</feature>
<dbReference type="STRING" id="13616.ENSMODP00000014724"/>
<dbReference type="Proteomes" id="UP000002280">
    <property type="component" value="Chromosome X"/>
</dbReference>
<feature type="transmembrane region" description="Helical" evidence="6">
    <location>
        <begin position="379"/>
        <end position="406"/>
    </location>
</feature>
<accession>F7CWH2</accession>
<dbReference type="PANTHER" id="PTHR14297:SF4">
    <property type="entry name" value="XK-RELATED PROTEIN 2"/>
    <property type="match status" value="1"/>
</dbReference>
<reference evidence="8" key="3">
    <citation type="submission" date="2025-09" db="UniProtKB">
        <authorList>
            <consortium name="Ensembl"/>
        </authorList>
    </citation>
    <scope>IDENTIFICATION</scope>
</reference>
<organism evidence="8 9">
    <name type="scientific">Monodelphis domestica</name>
    <name type="common">Gray short-tailed opossum</name>
    <dbReference type="NCBI Taxonomy" id="13616"/>
    <lineage>
        <taxon>Eukaryota</taxon>
        <taxon>Metazoa</taxon>
        <taxon>Chordata</taxon>
        <taxon>Craniata</taxon>
        <taxon>Vertebrata</taxon>
        <taxon>Euteleostomi</taxon>
        <taxon>Mammalia</taxon>
        <taxon>Metatheria</taxon>
        <taxon>Didelphimorphia</taxon>
        <taxon>Didelphidae</taxon>
        <taxon>Monodelphis</taxon>
    </lineage>
</organism>
<feature type="transmembrane region" description="Helical" evidence="6">
    <location>
        <begin position="426"/>
        <end position="446"/>
    </location>
</feature>
<dbReference type="InterPro" id="IPR051773">
    <property type="entry name" value="XK-related_adapter"/>
</dbReference>
<evidence type="ECO:0000256" key="6">
    <source>
        <dbReference type="RuleBase" id="RU910716"/>
    </source>
</evidence>
<evidence type="ECO:0000256" key="1">
    <source>
        <dbReference type="ARBA" id="ARBA00004141"/>
    </source>
</evidence>
<evidence type="ECO:0000256" key="4">
    <source>
        <dbReference type="ARBA" id="ARBA00022989"/>
    </source>
</evidence>